<proteinExistence type="predicted"/>
<keyword evidence="1" id="KW-0472">Membrane</keyword>
<keyword evidence="3" id="KW-1185">Reference proteome</keyword>
<keyword evidence="1" id="KW-0812">Transmembrane</keyword>
<feature type="transmembrane region" description="Helical" evidence="1">
    <location>
        <begin position="74"/>
        <end position="99"/>
    </location>
</feature>
<feature type="transmembrane region" description="Helical" evidence="1">
    <location>
        <begin position="6"/>
        <end position="22"/>
    </location>
</feature>
<feature type="transmembrane region" description="Helical" evidence="1">
    <location>
        <begin position="34"/>
        <end position="54"/>
    </location>
</feature>
<gene>
    <name evidence="2" type="ORF">WHX56_21520</name>
</gene>
<dbReference type="EMBL" id="CP148753">
    <property type="protein sequence ID" value="WXR72216.1"/>
    <property type="molecule type" value="Genomic_DNA"/>
</dbReference>
<evidence type="ECO:0000256" key="1">
    <source>
        <dbReference type="SAM" id="Phobius"/>
    </source>
</evidence>
<reference evidence="2 3" key="1">
    <citation type="submission" date="2024-03" db="EMBL/GenBank/DDBJ databases">
        <title>Reference genomes for the five species model microbial community.</title>
        <authorList>
            <person name="Padfield D."/>
        </authorList>
    </citation>
    <scope>NUCLEOTIDE SEQUENCE [LARGE SCALE GENOMIC DNA]</scope>
    <source>
        <strain evidence="2 3">AB1</strain>
    </source>
</reference>
<evidence type="ECO:0000313" key="3">
    <source>
        <dbReference type="Proteomes" id="UP001456224"/>
    </source>
</evidence>
<dbReference type="Proteomes" id="UP001456224">
    <property type="component" value="Chromosome"/>
</dbReference>
<evidence type="ECO:0008006" key="4">
    <source>
        <dbReference type="Google" id="ProtNLM"/>
    </source>
</evidence>
<sequence length="104" mass="11122">MAADEGAWLALLGAAGCAALAWKAAARAGRGARLRAACAACLGLSALCFYAWYAQYLKWDFNELGRHYDPVDQVVYTDAGFVWVLPAGALLIAGLLCAWRAGRR</sequence>
<dbReference type="RefSeq" id="WP_338878934.1">
    <property type="nucleotide sequence ID" value="NZ_CP148753.1"/>
</dbReference>
<accession>A0ABZ2RUT5</accession>
<name>A0ABZ2RUT5_9BURK</name>
<evidence type="ECO:0000313" key="2">
    <source>
        <dbReference type="EMBL" id="WXR72216.1"/>
    </source>
</evidence>
<protein>
    <recommendedName>
        <fullName evidence="4">Lycopene cyclase domain-containing protein</fullName>
    </recommendedName>
</protein>
<keyword evidence="1" id="KW-1133">Transmembrane helix</keyword>
<organism evidence="2 3">
    <name type="scientific">Achromobacter veterisilvae</name>
    <dbReference type="NCBI Taxonomy" id="2069367"/>
    <lineage>
        <taxon>Bacteria</taxon>
        <taxon>Pseudomonadati</taxon>
        <taxon>Pseudomonadota</taxon>
        <taxon>Betaproteobacteria</taxon>
        <taxon>Burkholderiales</taxon>
        <taxon>Alcaligenaceae</taxon>
        <taxon>Achromobacter</taxon>
    </lineage>
</organism>